<evidence type="ECO:0000259" key="5">
    <source>
        <dbReference type="Pfam" id="PF06094"/>
    </source>
</evidence>
<dbReference type="Pfam" id="PF06094">
    <property type="entry name" value="GGACT"/>
    <property type="match status" value="1"/>
</dbReference>
<dbReference type="EMBL" id="JAWDJX010000025">
    <property type="protein sequence ID" value="KAK3051655.1"/>
    <property type="molecule type" value="Genomic_DNA"/>
</dbReference>
<evidence type="ECO:0000313" key="6">
    <source>
        <dbReference type="EMBL" id="KAK3051655.1"/>
    </source>
</evidence>
<accession>A0AAJ0DCX5</accession>
<dbReference type="GO" id="GO:0016740">
    <property type="term" value="F:transferase activity"/>
    <property type="evidence" value="ECO:0007669"/>
    <property type="project" value="UniProtKB-KW"/>
</dbReference>
<evidence type="ECO:0000313" key="7">
    <source>
        <dbReference type="Proteomes" id="UP001271007"/>
    </source>
</evidence>
<dbReference type="Gene3D" id="3.10.490.10">
    <property type="entry name" value="Gamma-glutamyl cyclotransferase-like"/>
    <property type="match status" value="1"/>
</dbReference>
<dbReference type="PANTHER" id="PTHR31544:SF4">
    <property type="entry name" value="GAMMA-GLUTAMYLCYCLOTRANSFERASE-RELATED"/>
    <property type="match status" value="1"/>
</dbReference>
<keyword evidence="7" id="KW-1185">Reference proteome</keyword>
<gene>
    <name evidence="6" type="ORF">LTR09_007310</name>
</gene>
<feature type="domain" description="Gamma-glutamylcyclotransferase AIG2-like" evidence="5">
    <location>
        <begin position="166"/>
        <end position="262"/>
    </location>
</feature>
<comment type="similarity">
    <text evidence="1">Belongs to the gamma-glutamylcyclotransferase family.</text>
</comment>
<organism evidence="6 7">
    <name type="scientific">Extremus antarcticus</name>
    <dbReference type="NCBI Taxonomy" id="702011"/>
    <lineage>
        <taxon>Eukaryota</taxon>
        <taxon>Fungi</taxon>
        <taxon>Dikarya</taxon>
        <taxon>Ascomycota</taxon>
        <taxon>Pezizomycotina</taxon>
        <taxon>Dothideomycetes</taxon>
        <taxon>Dothideomycetidae</taxon>
        <taxon>Mycosphaerellales</taxon>
        <taxon>Extremaceae</taxon>
        <taxon>Extremus</taxon>
    </lineage>
</organism>
<keyword evidence="2" id="KW-0808">Transferase</keyword>
<dbReference type="SUPFAM" id="SSF110857">
    <property type="entry name" value="Gamma-glutamyl cyclotransferase-like"/>
    <property type="match status" value="1"/>
</dbReference>
<dbReference type="CDD" id="cd06661">
    <property type="entry name" value="GGCT_like"/>
    <property type="match status" value="1"/>
</dbReference>
<dbReference type="InterPro" id="IPR013024">
    <property type="entry name" value="GGCT-like"/>
</dbReference>
<evidence type="ECO:0000256" key="1">
    <source>
        <dbReference type="ARBA" id="ARBA00008861"/>
    </source>
</evidence>
<dbReference type="PANTHER" id="PTHR31544">
    <property type="entry name" value="AIG2-LIKE PROTEIN D"/>
    <property type="match status" value="1"/>
</dbReference>
<feature type="region of interest" description="Disordered" evidence="4">
    <location>
        <begin position="1"/>
        <end position="46"/>
    </location>
</feature>
<dbReference type="Proteomes" id="UP001271007">
    <property type="component" value="Unassembled WGS sequence"/>
</dbReference>
<name>A0AAJ0DCX5_9PEZI</name>
<proteinExistence type="inferred from homology"/>
<evidence type="ECO:0000256" key="4">
    <source>
        <dbReference type="SAM" id="MobiDB-lite"/>
    </source>
</evidence>
<dbReference type="AlphaFoldDB" id="A0AAJ0DCX5"/>
<comment type="caution">
    <text evidence="6">The sequence shown here is derived from an EMBL/GenBank/DDBJ whole genome shotgun (WGS) entry which is preliminary data.</text>
</comment>
<evidence type="ECO:0000256" key="2">
    <source>
        <dbReference type="ARBA" id="ARBA00022679"/>
    </source>
</evidence>
<dbReference type="InterPro" id="IPR036568">
    <property type="entry name" value="GGCT-like_sf"/>
</dbReference>
<dbReference type="InterPro" id="IPR045038">
    <property type="entry name" value="AIG2-like"/>
</dbReference>
<reference evidence="6" key="1">
    <citation type="submission" date="2023-04" db="EMBL/GenBank/DDBJ databases">
        <title>Black Yeasts Isolated from many extreme environments.</title>
        <authorList>
            <person name="Coleine C."/>
            <person name="Stajich J.E."/>
            <person name="Selbmann L."/>
        </authorList>
    </citation>
    <scope>NUCLEOTIDE SEQUENCE</scope>
    <source>
        <strain evidence="6">CCFEE 5312</strain>
    </source>
</reference>
<sequence>MDLLNELEGMASSALSHADNEDWDPNEPYTPKTPVSRPIASSPSSQDSVLDVDFLVKLEGPISSSHRISEILGTSKPLPTSDGESNEDGHVAKFCKLTPPARQTLLSWARDNNFRPLIISQSRAPKDFWTRSIPLKIGMDTALPQHRLTNLTTPPRPAHDEYPVWYFFYGTLADAAILRRLFSELDDETTTYELYPAAIRGGTLKTASGGRYKALLNGADQDAVDGHAFLVRSKEHEDALCVYETRAYEVVRCDISIAGQEDMVPGCTFRFRGQVD</sequence>
<evidence type="ECO:0000256" key="3">
    <source>
        <dbReference type="ARBA" id="ARBA00030602"/>
    </source>
</evidence>
<protein>
    <recommendedName>
        <fullName evidence="3">Putative gamma-glutamylcyclotransferase</fullName>
    </recommendedName>
</protein>
<dbReference type="InterPro" id="IPR009288">
    <property type="entry name" value="AIG2-like_dom"/>
</dbReference>